<dbReference type="GO" id="GO:0010411">
    <property type="term" value="P:xyloglucan metabolic process"/>
    <property type="evidence" value="ECO:0007669"/>
    <property type="project" value="TreeGrafter"/>
</dbReference>
<gene>
    <name evidence="4" type="ordered locus">Sthe_2276</name>
</gene>
<dbReference type="eggNOG" id="COG4447">
    <property type="taxonomic scope" value="Bacteria"/>
</dbReference>
<dbReference type="Gene3D" id="2.130.10.10">
    <property type="entry name" value="YVTN repeat-like/Quinoprotein amine dehydrogenase"/>
    <property type="match status" value="4"/>
</dbReference>
<dbReference type="SUPFAM" id="SSF110296">
    <property type="entry name" value="Oligoxyloglucan reducing end-specific cellobiohydrolase"/>
    <property type="match status" value="1"/>
</dbReference>
<dbReference type="STRING" id="479434.Sthe_2276"/>
<evidence type="ECO:0000313" key="4">
    <source>
        <dbReference type="EMBL" id="ACZ39697.1"/>
    </source>
</evidence>
<organism evidence="4 5">
    <name type="scientific">Sphaerobacter thermophilus (strain ATCC 49802 / DSM 20745 / KCCM 41009 / NCIMB 13125 / S 6022)</name>
    <dbReference type="NCBI Taxonomy" id="479434"/>
    <lineage>
        <taxon>Bacteria</taxon>
        <taxon>Pseudomonadati</taxon>
        <taxon>Thermomicrobiota</taxon>
        <taxon>Thermomicrobia</taxon>
        <taxon>Sphaerobacterales</taxon>
        <taxon>Sphaerobacterineae</taxon>
        <taxon>Sphaerobacteraceae</taxon>
        <taxon>Sphaerobacter</taxon>
    </lineage>
</organism>
<reference evidence="4 5" key="2">
    <citation type="journal article" date="2010" name="Stand. Genomic Sci.">
        <title>Complete genome sequence of Desulfohalobium retbaense type strain (HR(100)).</title>
        <authorList>
            <person name="Spring S."/>
            <person name="Nolan M."/>
            <person name="Lapidus A."/>
            <person name="Glavina Del Rio T."/>
            <person name="Copeland A."/>
            <person name="Tice H."/>
            <person name="Cheng J.F."/>
            <person name="Lucas S."/>
            <person name="Land M."/>
            <person name="Chen F."/>
            <person name="Bruce D."/>
            <person name="Goodwin L."/>
            <person name="Pitluck S."/>
            <person name="Ivanova N."/>
            <person name="Mavromatis K."/>
            <person name="Mikhailova N."/>
            <person name="Pati A."/>
            <person name="Chen A."/>
            <person name="Palaniappan K."/>
            <person name="Hauser L."/>
            <person name="Chang Y.J."/>
            <person name="Jeffries C.D."/>
            <person name="Munk C."/>
            <person name="Kiss H."/>
            <person name="Chain P."/>
            <person name="Han C."/>
            <person name="Brettin T."/>
            <person name="Detter J.C."/>
            <person name="Schuler E."/>
            <person name="Goker M."/>
            <person name="Rohde M."/>
            <person name="Bristow J."/>
            <person name="Eisen J.A."/>
            <person name="Markowitz V."/>
            <person name="Hugenholtz P."/>
            <person name="Kyrpides N.C."/>
            <person name="Klenk H.P."/>
        </authorList>
    </citation>
    <scope>NUCLEOTIDE SEQUENCE [LARGE SCALE GENOMIC DNA]</scope>
    <source>
        <strain evidence="5">ATCC 49802 / DSM 20745 / S 6022</strain>
    </source>
</reference>
<feature type="region of interest" description="Disordered" evidence="2">
    <location>
        <begin position="504"/>
        <end position="524"/>
    </location>
</feature>
<dbReference type="Proteomes" id="UP000002027">
    <property type="component" value="Chromosome 1"/>
</dbReference>
<dbReference type="AlphaFoldDB" id="D1C751"/>
<dbReference type="CDD" id="cd15482">
    <property type="entry name" value="Sialidase_non-viral"/>
    <property type="match status" value="3"/>
</dbReference>
<dbReference type="PANTHER" id="PTHR43739:SF5">
    <property type="entry name" value="EXO-ALPHA-SIALIDASE"/>
    <property type="match status" value="1"/>
</dbReference>
<keyword evidence="5" id="KW-1185">Reference proteome</keyword>
<reference evidence="5" key="1">
    <citation type="submission" date="2009-11" db="EMBL/GenBank/DDBJ databases">
        <title>The complete chromosome 1 of Sphaerobacter thermophilus DSM 20745.</title>
        <authorList>
            <person name="Lucas S."/>
            <person name="Copeland A."/>
            <person name="Lapidus A."/>
            <person name="Glavina del Rio T."/>
            <person name="Dalin E."/>
            <person name="Tice H."/>
            <person name="Bruce D."/>
            <person name="Goodwin L."/>
            <person name="Pitluck S."/>
            <person name="Kyrpides N."/>
            <person name="Mavromatis K."/>
            <person name="Ivanova N."/>
            <person name="Mikhailova N."/>
            <person name="LaButti K.M."/>
            <person name="Clum A."/>
            <person name="Sun H.I."/>
            <person name="Brettin T."/>
            <person name="Detter J.C."/>
            <person name="Han C."/>
            <person name="Larimer F."/>
            <person name="Land M."/>
            <person name="Hauser L."/>
            <person name="Markowitz V."/>
            <person name="Cheng J.F."/>
            <person name="Hugenholtz P."/>
            <person name="Woyke T."/>
            <person name="Wu D."/>
            <person name="Steenblock K."/>
            <person name="Schneider S."/>
            <person name="Pukall R."/>
            <person name="Goeker M."/>
            <person name="Klenk H.P."/>
            <person name="Eisen J.A."/>
        </authorList>
    </citation>
    <scope>NUCLEOTIDE SEQUENCE [LARGE SCALE GENOMIC DNA]</scope>
    <source>
        <strain evidence="5">ATCC 49802 / DSM 20745 / S 6022</strain>
    </source>
</reference>
<dbReference type="OrthoDB" id="9757947at2"/>
<accession>D1C751</accession>
<dbReference type="SUPFAM" id="SSF50939">
    <property type="entry name" value="Sialidases"/>
    <property type="match status" value="1"/>
</dbReference>
<evidence type="ECO:0000256" key="2">
    <source>
        <dbReference type="SAM" id="MobiDB-lite"/>
    </source>
</evidence>
<dbReference type="InParanoid" id="D1C751"/>
<dbReference type="KEGG" id="sti:Sthe_2276"/>
<protein>
    <submittedName>
        <fullName evidence="4">Glycosyl hydrolase BNR repeat-containing protein</fullName>
    </submittedName>
</protein>
<dbReference type="Pfam" id="PF15902">
    <property type="entry name" value="Sortilin-Vps10"/>
    <property type="match status" value="1"/>
</dbReference>
<dbReference type="RefSeq" id="WP_012872738.1">
    <property type="nucleotide sequence ID" value="NC_013523.1"/>
</dbReference>
<feature type="domain" description="Sortilin N-terminal" evidence="3">
    <location>
        <begin position="101"/>
        <end position="225"/>
    </location>
</feature>
<dbReference type="InterPro" id="IPR052025">
    <property type="entry name" value="Xyloglucanase_GH74"/>
</dbReference>
<dbReference type="HOGENOM" id="CLU_004847_0_0_0"/>
<name>D1C751_SPHTD</name>
<dbReference type="InterPro" id="IPR015943">
    <property type="entry name" value="WD40/YVTN_repeat-like_dom_sf"/>
</dbReference>
<evidence type="ECO:0000313" key="5">
    <source>
        <dbReference type="Proteomes" id="UP000002027"/>
    </source>
</evidence>
<dbReference type="GO" id="GO:0016787">
    <property type="term" value="F:hydrolase activity"/>
    <property type="evidence" value="ECO:0007669"/>
    <property type="project" value="UniProtKB-KW"/>
</dbReference>
<proteinExistence type="predicted"/>
<evidence type="ECO:0000256" key="1">
    <source>
        <dbReference type="ARBA" id="ARBA00022737"/>
    </source>
</evidence>
<keyword evidence="1" id="KW-0677">Repeat</keyword>
<dbReference type="PANTHER" id="PTHR43739">
    <property type="entry name" value="XYLOGLUCANASE (EUROFUNG)"/>
    <property type="match status" value="1"/>
</dbReference>
<dbReference type="EMBL" id="CP001823">
    <property type="protein sequence ID" value="ACZ39697.1"/>
    <property type="molecule type" value="Genomic_DNA"/>
</dbReference>
<evidence type="ECO:0000259" key="3">
    <source>
        <dbReference type="Pfam" id="PF15902"/>
    </source>
</evidence>
<sequence length="1042" mass="114592">MRDPQELLGSTRWRLAGPYRGGRVVAVAADPVDPLTFYFGACAGGVWKSTDAGATWRNISDGFFKTASVGAIAVSEADPNVIYVGMGESCIRGNVSHGDGVYRSDDAGATWRHLGLAETRHIARVRIHPKNPDLVYVAAFGHAFGPNEERGVFRSKDGGQTWEKVLYRDENTGACDLSMDPNNPRVLYAAMWEARRSPWSLVSGGEGSGIFKTTDGGDTWVELTNNPGLPQGLKGRIGVAVSPAKPDRVWALIEAKDGGLFRSDDGGATWTRLSDNPELRQRPWYYMHVFADPVNPDVVYVLNLRFWKSTDGGATYIGIPTPHGDHHDLWIDPKNPKRMIHGNDGGACVSLDGGVTWSSIYNQPTAQFYHVTTDTQFPYRIYGAQQDNTTLSIPSYSDRGVISADDTYPVGGGESGYIAVRPDDPNIVYAGSYASRMTRYDHRSRQEVDITVWPDDPIGYGAESMKYRVQWTFPIHLSPHDPNVLYVGANHLLRSTDGGQSFEEISPDLTRGEPETLKPSGGPITKDNVSTEFYGTIFAFAESPVQQGVLWAGSDDGLIHVSRDNGKTWENVTPDLPEWALISIIEASPHDAATAYVAATRYKLDDFRPYLLKTNDYGKTWQPITNGIPEDDFTRVIREDPVRRGLLYCGTETGLYVSFDDGANWHRVTGNLPVVPIHDLVIHDTDLILATHGRSFWVLDDLSALRAWPDIDPDAPGTLFPVRPAYRLMEPRRWPESKTVGYKSYVTAGGNQVLGEIVPDGEGGTRVELRGAGENPPVGVLVQYRVGVENPKSVALSFYTADGQLIKRIASDDEKAKGPKPKATPGVHRFVWDMRYPDGVDLEGVRLAAYWGGGVIGPKAVPGTYEVRLEIDGQEVGSQQFEIRKDPRISATQEDLQAQFDLLMAIQAKLSSVHETVLRSQRLREQIAAWQERLRASGQEALAEEAGKVAEKLAEAENYLVEWRHKGGADAFNYPPKVNSKLASLQGTVSYADARPTQQAYGVFEYLSGWADEGIARLNELIESEIGALNAKIAESGIPPLG</sequence>
<dbReference type="InterPro" id="IPR036278">
    <property type="entry name" value="Sialidase_sf"/>
</dbReference>
<dbReference type="InterPro" id="IPR031778">
    <property type="entry name" value="Sortilin_N"/>
</dbReference>
<keyword evidence="4" id="KW-0378">Hydrolase</keyword>